<dbReference type="InterPro" id="IPR013078">
    <property type="entry name" value="His_Pase_superF_clade-1"/>
</dbReference>
<sequence>MLSKKIMILIVSIVLWLWISAGYAGAVRAPDPVDSSIFNDIQKGGYILYFRHGEATIGEDQPFVDLNNCNTQRNLSLNGKKQASLLGEIFIKMNIPVYFPVISSPYCRARETAEIAFGRQNVVIEPSLQNIAKLSQTQITNEQKQNILSIFSKLIEKQPPRGTNFIIVGHSFPTGEALGDIPYMGAVVIKPKGPGKGYDFIMKISLIEFMKWSNLTDRR</sequence>
<comment type="caution">
    <text evidence="1">The sequence shown here is derived from an EMBL/GenBank/DDBJ whole genome shotgun (WGS) entry which is preliminary data.</text>
</comment>
<protein>
    <recommendedName>
        <fullName evidence="3">Histidine phosphatase family protein</fullName>
    </recommendedName>
</protein>
<name>A0A1T2XD84_9BACL</name>
<dbReference type="InterPro" id="IPR029033">
    <property type="entry name" value="His_PPase_superfam"/>
</dbReference>
<dbReference type="Pfam" id="PF00300">
    <property type="entry name" value="His_Phos_1"/>
    <property type="match status" value="1"/>
</dbReference>
<dbReference type="STRING" id="1324314.BVG16_15285"/>
<gene>
    <name evidence="1" type="ORF">BVG16_15285</name>
</gene>
<reference evidence="1 2" key="1">
    <citation type="submission" date="2017-01" db="EMBL/GenBank/DDBJ databases">
        <title>Genome analysis of Paenibacillus selenitrireducens ES3-24.</title>
        <authorList>
            <person name="Xu D."/>
            <person name="Yao R."/>
            <person name="Zheng S."/>
        </authorList>
    </citation>
    <scope>NUCLEOTIDE SEQUENCE [LARGE SCALE GENOMIC DNA]</scope>
    <source>
        <strain evidence="1 2">ES3-24</strain>
    </source>
</reference>
<dbReference type="SUPFAM" id="SSF53254">
    <property type="entry name" value="Phosphoglycerate mutase-like"/>
    <property type="match status" value="1"/>
</dbReference>
<dbReference type="EMBL" id="MSZX01000005">
    <property type="protein sequence ID" value="OPA77788.1"/>
    <property type="molecule type" value="Genomic_DNA"/>
</dbReference>
<accession>A0A1T2XD84</accession>
<evidence type="ECO:0000313" key="1">
    <source>
        <dbReference type="EMBL" id="OPA77788.1"/>
    </source>
</evidence>
<evidence type="ECO:0000313" key="2">
    <source>
        <dbReference type="Proteomes" id="UP000190188"/>
    </source>
</evidence>
<proteinExistence type="predicted"/>
<dbReference type="Gene3D" id="3.40.50.1240">
    <property type="entry name" value="Phosphoglycerate mutase-like"/>
    <property type="match status" value="1"/>
</dbReference>
<evidence type="ECO:0008006" key="3">
    <source>
        <dbReference type="Google" id="ProtNLM"/>
    </source>
</evidence>
<dbReference type="Proteomes" id="UP000190188">
    <property type="component" value="Unassembled WGS sequence"/>
</dbReference>
<keyword evidence="2" id="KW-1185">Reference proteome</keyword>
<dbReference type="CDD" id="cd07040">
    <property type="entry name" value="HP"/>
    <property type="match status" value="1"/>
</dbReference>
<organism evidence="1 2">
    <name type="scientific">Paenibacillus selenitireducens</name>
    <dbReference type="NCBI Taxonomy" id="1324314"/>
    <lineage>
        <taxon>Bacteria</taxon>
        <taxon>Bacillati</taxon>
        <taxon>Bacillota</taxon>
        <taxon>Bacilli</taxon>
        <taxon>Bacillales</taxon>
        <taxon>Paenibacillaceae</taxon>
        <taxon>Paenibacillus</taxon>
    </lineage>
</organism>
<dbReference type="AlphaFoldDB" id="A0A1T2XD84"/>
<dbReference type="RefSeq" id="WP_198957473.1">
    <property type="nucleotide sequence ID" value="NZ_MSZX01000005.1"/>
</dbReference>